<feature type="region of interest" description="Disordered" evidence="2">
    <location>
        <begin position="172"/>
        <end position="199"/>
    </location>
</feature>
<proteinExistence type="inferred from homology"/>
<feature type="compositionally biased region" description="Polar residues" evidence="2">
    <location>
        <begin position="131"/>
        <end position="146"/>
    </location>
</feature>
<evidence type="ECO:0000259" key="3">
    <source>
        <dbReference type="PROSITE" id="PS50882"/>
    </source>
</evidence>
<dbReference type="AlphaFoldDB" id="A0A200Q5D6"/>
<dbReference type="Pfam" id="PF04146">
    <property type="entry name" value="YTH"/>
    <property type="match status" value="1"/>
</dbReference>
<dbReference type="Gene3D" id="3.10.590.10">
    <property type="entry name" value="ph1033 like domains"/>
    <property type="match status" value="1"/>
</dbReference>
<keyword evidence="5" id="KW-1185">Reference proteome</keyword>
<dbReference type="GO" id="GO:0005737">
    <property type="term" value="C:cytoplasm"/>
    <property type="evidence" value="ECO:0007669"/>
    <property type="project" value="TreeGrafter"/>
</dbReference>
<feature type="region of interest" description="Disordered" evidence="2">
    <location>
        <begin position="131"/>
        <end position="153"/>
    </location>
</feature>
<evidence type="ECO:0000256" key="1">
    <source>
        <dbReference type="RuleBase" id="RU369095"/>
    </source>
</evidence>
<dbReference type="PROSITE" id="PS50882">
    <property type="entry name" value="YTH"/>
    <property type="match status" value="1"/>
</dbReference>
<evidence type="ECO:0000313" key="5">
    <source>
        <dbReference type="Proteomes" id="UP000195402"/>
    </source>
</evidence>
<dbReference type="Proteomes" id="UP000195402">
    <property type="component" value="Unassembled WGS sequence"/>
</dbReference>
<dbReference type="OrthoDB" id="306690at2759"/>
<feature type="domain" description="YTH" evidence="3">
    <location>
        <begin position="262"/>
        <end position="403"/>
    </location>
</feature>
<evidence type="ECO:0000313" key="4">
    <source>
        <dbReference type="EMBL" id="OVA05607.1"/>
    </source>
</evidence>
<comment type="function">
    <text evidence="1">Specifically recognizes and binds N6-methyladenosine (m6A)-containing RNAs, and regulates mRNA stability. M6A is a modification present at internal sites of mRNAs and some non-coding RNAs and plays a role in mRNA stability and processing.</text>
</comment>
<dbReference type="GO" id="GO:1990247">
    <property type="term" value="F:N6-methyladenosine-containing RNA reader activity"/>
    <property type="evidence" value="ECO:0007669"/>
    <property type="project" value="UniProtKB-UniRule"/>
</dbReference>
<dbReference type="STRING" id="56857.A0A200Q5D6"/>
<feature type="region of interest" description="Disordered" evidence="2">
    <location>
        <begin position="13"/>
        <end position="105"/>
    </location>
</feature>
<name>A0A200Q5D6_MACCD</name>
<dbReference type="EMBL" id="MVGT01003074">
    <property type="protein sequence ID" value="OVA05607.1"/>
    <property type="molecule type" value="Genomic_DNA"/>
</dbReference>
<protein>
    <recommendedName>
        <fullName evidence="1">YTH domain-containing family protein</fullName>
    </recommendedName>
</protein>
<dbReference type="InterPro" id="IPR045168">
    <property type="entry name" value="YTH_prot"/>
</dbReference>
<reference evidence="4 5" key="1">
    <citation type="journal article" date="2017" name="Mol. Plant">
        <title>The Genome of Medicinal Plant Macleaya cordata Provides New Insights into Benzylisoquinoline Alkaloids Metabolism.</title>
        <authorList>
            <person name="Liu X."/>
            <person name="Liu Y."/>
            <person name="Huang P."/>
            <person name="Ma Y."/>
            <person name="Qing Z."/>
            <person name="Tang Q."/>
            <person name="Cao H."/>
            <person name="Cheng P."/>
            <person name="Zheng Y."/>
            <person name="Yuan Z."/>
            <person name="Zhou Y."/>
            <person name="Liu J."/>
            <person name="Tang Z."/>
            <person name="Zhuo Y."/>
            <person name="Zhang Y."/>
            <person name="Yu L."/>
            <person name="Huang J."/>
            <person name="Yang P."/>
            <person name="Peng Q."/>
            <person name="Zhang J."/>
            <person name="Jiang W."/>
            <person name="Zhang Z."/>
            <person name="Lin K."/>
            <person name="Ro D.K."/>
            <person name="Chen X."/>
            <person name="Xiong X."/>
            <person name="Shang Y."/>
            <person name="Huang S."/>
            <person name="Zeng J."/>
        </authorList>
    </citation>
    <scope>NUCLEOTIDE SEQUENCE [LARGE SCALE GENOMIC DNA]</scope>
    <source>
        <strain evidence="5">cv. BLH2017</strain>
        <tissue evidence="4">Root</tissue>
    </source>
</reference>
<dbReference type="InterPro" id="IPR007275">
    <property type="entry name" value="YTH_domain"/>
</dbReference>
<feature type="region of interest" description="Disordered" evidence="2">
    <location>
        <begin position="215"/>
        <end position="240"/>
    </location>
</feature>
<organism evidence="4 5">
    <name type="scientific">Macleaya cordata</name>
    <name type="common">Five-seeded plume-poppy</name>
    <name type="synonym">Bocconia cordata</name>
    <dbReference type="NCBI Taxonomy" id="56857"/>
    <lineage>
        <taxon>Eukaryota</taxon>
        <taxon>Viridiplantae</taxon>
        <taxon>Streptophyta</taxon>
        <taxon>Embryophyta</taxon>
        <taxon>Tracheophyta</taxon>
        <taxon>Spermatophyta</taxon>
        <taxon>Magnoliopsida</taxon>
        <taxon>Ranunculales</taxon>
        <taxon>Papaveraceae</taxon>
        <taxon>Papaveroideae</taxon>
        <taxon>Macleaya</taxon>
    </lineage>
</organism>
<sequence length="496" mass="55505">MDSVPWYSICNTASASRKERHPSDLTSSKCTSGDTASSKKDSNQQPVAEQAGPAASLHSKGLNSVKTSGVVDTKVSQLPLDSKSRQSTASPNFSRSTLQNQSLKPMNKVPQLAADSQGAGIVKGGGYPMRESSSFSNQGHRLSPNNGPCDFQSDRLVKGGYPYLMRENSSFSNQGKRVFPNNGPTRNMSNGRTWDGNDRFKFGEKFQRNRELKPCCETNRGPRARGGQTSLSSPPKNDPLGLRLVQREKYNLPNFETKYENAKFFVIKSYNEEDIHKSIKYDVWASTPHGNRKLDAAFHDAERISSETSKTCPIFLFFSANGSGQFVGLAEMTGPVDFEKDMDFWQKNKWNGFLPLEWHIIKDIPNNQLRHIILENNENKPVTYTRDTQEVGFKQGSEMLAIFKSYPAKTMLLDDFDFYENQEKSPPDRSCKAASPQIITYGDRFLSGYQTLDEFVLRNSEIKAAKLTITEAALSAQSETSITVYNSFQLFVTVDI</sequence>
<evidence type="ECO:0000256" key="2">
    <source>
        <dbReference type="SAM" id="MobiDB-lite"/>
    </source>
</evidence>
<dbReference type="GO" id="GO:0061157">
    <property type="term" value="P:mRNA destabilization"/>
    <property type="evidence" value="ECO:0007669"/>
    <property type="project" value="TreeGrafter"/>
</dbReference>
<dbReference type="PANTHER" id="PTHR12357:SF95">
    <property type="entry name" value="YTH DOMAIN-CONTAINING FAMILY PROTEIN"/>
    <property type="match status" value="1"/>
</dbReference>
<comment type="caution">
    <text evidence="4">The sequence shown here is derived from an EMBL/GenBank/DDBJ whole genome shotgun (WGS) entry which is preliminary data.</text>
</comment>
<keyword evidence="1" id="KW-0694">RNA-binding</keyword>
<feature type="compositionally biased region" description="Polar residues" evidence="2">
    <location>
        <begin position="182"/>
        <end position="192"/>
    </location>
</feature>
<accession>A0A200Q5D6</accession>
<comment type="similarity">
    <text evidence="1">Belongs to the YTHDF family.</text>
</comment>
<gene>
    <name evidence="4" type="ORF">BVC80_8667g9</name>
</gene>
<dbReference type="InParanoid" id="A0A200Q5D6"/>
<dbReference type="PANTHER" id="PTHR12357">
    <property type="entry name" value="YTH YT521-B HOMOLOGY DOMAIN-CONTAINING"/>
    <property type="match status" value="1"/>
</dbReference>
<dbReference type="GO" id="GO:0003729">
    <property type="term" value="F:mRNA binding"/>
    <property type="evidence" value="ECO:0007669"/>
    <property type="project" value="UniProtKB-UniRule"/>
</dbReference>
<feature type="compositionally biased region" description="Polar residues" evidence="2">
    <location>
        <begin position="24"/>
        <end position="36"/>
    </location>
</feature>
<dbReference type="CDD" id="cd21134">
    <property type="entry name" value="YTH"/>
    <property type="match status" value="1"/>
</dbReference>
<feature type="compositionally biased region" description="Polar residues" evidence="2">
    <location>
        <begin position="85"/>
        <end position="104"/>
    </location>
</feature>